<dbReference type="eggNOG" id="ENOG50319X0">
    <property type="taxonomic scope" value="Bacteria"/>
</dbReference>
<dbReference type="Pfam" id="PF06889">
    <property type="entry name" value="DUF1266"/>
    <property type="match status" value="1"/>
</dbReference>
<dbReference type="PATRIC" id="fig|1244083.3.peg.1459"/>
<protein>
    <recommendedName>
        <fullName evidence="1">DUF1266 domain-containing protein</fullName>
    </recommendedName>
</protein>
<dbReference type="AlphaFoldDB" id="M5IRE0"/>
<proteinExistence type="predicted"/>
<dbReference type="STRING" id="1244083.CSUNSWCD_2216"/>
<dbReference type="InterPro" id="IPR009677">
    <property type="entry name" value="DUF1266"/>
</dbReference>
<evidence type="ECO:0000313" key="2">
    <source>
        <dbReference type="EMBL" id="EKU11093.1"/>
    </source>
</evidence>
<organism evidence="2 3">
    <name type="scientific">Campylobacter showae CSUNSWCD</name>
    <dbReference type="NCBI Taxonomy" id="1244083"/>
    <lineage>
        <taxon>Bacteria</taxon>
        <taxon>Pseudomonadati</taxon>
        <taxon>Campylobacterota</taxon>
        <taxon>Epsilonproteobacteria</taxon>
        <taxon>Campylobacterales</taxon>
        <taxon>Campylobacteraceae</taxon>
        <taxon>Campylobacter</taxon>
    </lineage>
</organism>
<dbReference type="Proteomes" id="UP000011939">
    <property type="component" value="Unassembled WGS sequence"/>
</dbReference>
<evidence type="ECO:0000313" key="3">
    <source>
        <dbReference type="Proteomes" id="UP000011939"/>
    </source>
</evidence>
<dbReference type="OrthoDB" id="9879506at2"/>
<evidence type="ECO:0000259" key="1">
    <source>
        <dbReference type="Pfam" id="PF06889"/>
    </source>
</evidence>
<reference evidence="2 3" key="1">
    <citation type="journal article" date="2013" name="Genome Announc.">
        <title>Genome Sequence of Campylobacter showae UNSWCD, Isolated from a Patient with Crohn's Disease.</title>
        <authorList>
            <person name="Tay A.P."/>
            <person name="Kaakoush N.O."/>
            <person name="Deshpande N.P."/>
            <person name="Chen Z."/>
            <person name="Mitchell H."/>
            <person name="Wilkins M.R."/>
        </authorList>
    </citation>
    <scope>NUCLEOTIDE SEQUENCE [LARGE SCALE GENOMIC DNA]</scope>
    <source>
        <strain evidence="2 3">CSUNSWCD</strain>
    </source>
</reference>
<comment type="caution">
    <text evidence="2">The sequence shown here is derived from an EMBL/GenBank/DDBJ whole genome shotgun (WGS) entry which is preliminary data.</text>
</comment>
<gene>
    <name evidence="2" type="ORF">CSUNSWCD_2216</name>
</gene>
<sequence length="519" mass="61718">MNKIFNPNNIFAFPLKAYDLQNVFFCKELLKERFFCISEDYESSFYRSPNALRETYQVVLEEDVMNYIKKLDKHIYECILFNFLYKIKEELETLSFDEFNKILTEEEIKKEFKNFGVYFDKDDFSENDFVDKKAEFMQIAEDFYKNENLRKFIEFCADTSDILAVCEKQNIRAYDYASIIALAIIGFEDLYLSQKKYEKIVNFYGEKILSEFNGWDEFIASFMLGELYKNSFEKKEDDEDDEDDYEIISNLRLAYNALTLPYDIFQMSGIWENSVDNAKEKLVPILEKRLDKNETHEQKELYEKKRKYYEEECAKLGLNTQDFTQILNIFYEEFYAPFRNLKTDYLFSETEKDIVTPFTTLKGDDTLYKDSSSGILLEVFYACVSYFNETKRNSHYSLFEAANKFLKRHKLGLKRNDLPIELPLIIFKNALITTKAVYLQSGFLKVKRIAWANVKFSAKVFTFEDIEYRFSSEDVFVLSLNFSDFIAKNLDLRKEVIEELGHEVKALELAFNNLKKRFS</sequence>
<name>M5IRE0_9BACT</name>
<dbReference type="EMBL" id="AMZQ01000008">
    <property type="protein sequence ID" value="EKU11093.1"/>
    <property type="molecule type" value="Genomic_DNA"/>
</dbReference>
<accession>M5IRE0</accession>
<feature type="domain" description="DUF1266" evidence="1">
    <location>
        <begin position="109"/>
        <end position="249"/>
    </location>
</feature>